<dbReference type="NCBIfam" id="TIGR03164">
    <property type="entry name" value="UHCUDC"/>
    <property type="match status" value="1"/>
</dbReference>
<dbReference type="UniPathway" id="UPA00394">
    <property type="reaction ID" value="UER00652"/>
</dbReference>
<dbReference type="InterPro" id="IPR018020">
    <property type="entry name" value="OHCU_decarboxylase"/>
</dbReference>
<dbReference type="EMBL" id="VYGV01000016">
    <property type="protein sequence ID" value="NWF47170.1"/>
    <property type="molecule type" value="Genomic_DNA"/>
</dbReference>
<dbReference type="InterPro" id="IPR036778">
    <property type="entry name" value="OHCU_decarboxylase_sf"/>
</dbReference>
<feature type="domain" description="Oxo-4-hydroxy-4-carboxy-5-ureidoimidazoline decarboxylase" evidence="7">
    <location>
        <begin position="17"/>
        <end position="172"/>
    </location>
</feature>
<dbReference type="Gene3D" id="1.10.3330.10">
    <property type="entry name" value="Oxo-4-hydroxy-4-carboxy-5-ureidoimidazoline decarboxylase"/>
    <property type="match status" value="1"/>
</dbReference>
<dbReference type="InterPro" id="IPR017580">
    <property type="entry name" value="OHCU_decarboxylase-1"/>
</dbReference>
<dbReference type="Pfam" id="PF09349">
    <property type="entry name" value="OHCU_decarbox"/>
    <property type="match status" value="1"/>
</dbReference>
<dbReference type="GO" id="GO:0000255">
    <property type="term" value="P:allantoin metabolic process"/>
    <property type="evidence" value="ECO:0007669"/>
    <property type="project" value="InterPro"/>
</dbReference>
<sequence>MNGVPVLSAPLTLDTLNAMDRSAFVDALGETFEHAPWVAESAWLERPFASAEALHAAMIGVVRRSPQTTQIAFLCGHPELAGREAQARSLTNDSQHEQASAGLGSMTQEEMARMAHLNGIYRDRHGIPFIIAALRHTKAQIFDEMQRRIDRDTADEFVEAMTQIAHITRLRVRALLSVN</sequence>
<evidence type="ECO:0000256" key="6">
    <source>
        <dbReference type="ARBA" id="ARBA00023239"/>
    </source>
</evidence>
<keyword evidence="6 8" id="KW-0456">Lyase</keyword>
<dbReference type="GO" id="GO:0051997">
    <property type="term" value="F:2-oxo-4-hydroxy-4-carboxy-5-ureidoimidazoline decarboxylase activity"/>
    <property type="evidence" value="ECO:0007669"/>
    <property type="project" value="UniProtKB-EC"/>
</dbReference>
<evidence type="ECO:0000313" key="9">
    <source>
        <dbReference type="Proteomes" id="UP000545507"/>
    </source>
</evidence>
<proteinExistence type="predicted"/>
<organism evidence="8 9">
    <name type="scientific">Hydrogenophaga aromaticivorans</name>
    <dbReference type="NCBI Taxonomy" id="2610898"/>
    <lineage>
        <taxon>Bacteria</taxon>
        <taxon>Pseudomonadati</taxon>
        <taxon>Pseudomonadota</taxon>
        <taxon>Betaproteobacteria</taxon>
        <taxon>Burkholderiales</taxon>
        <taxon>Comamonadaceae</taxon>
        <taxon>Hydrogenophaga</taxon>
    </lineage>
</organism>
<dbReference type="GO" id="GO:0006144">
    <property type="term" value="P:purine nucleobase metabolic process"/>
    <property type="evidence" value="ECO:0007669"/>
    <property type="project" value="UniProtKB-KW"/>
</dbReference>
<dbReference type="EC" id="4.1.1.97" evidence="3"/>
<keyword evidence="9" id="KW-1185">Reference proteome</keyword>
<dbReference type="SUPFAM" id="SSF158694">
    <property type="entry name" value="UraD-Like"/>
    <property type="match status" value="1"/>
</dbReference>
<name>A0A7Y8GYE2_9BURK</name>
<gene>
    <name evidence="8" type="primary">uraD</name>
    <name evidence="8" type="ORF">F3K02_18215</name>
</gene>
<protein>
    <recommendedName>
        <fullName evidence="3">2-oxo-4-hydroxy-4-carboxy-5-ureidoimidazoline decarboxylase</fullName>
        <ecNumber evidence="3">4.1.1.97</ecNumber>
    </recommendedName>
</protein>
<reference evidence="8 9" key="1">
    <citation type="submission" date="2019-09" db="EMBL/GenBank/DDBJ databases">
        <title>Hydrogenophaga aromatica sp. nov., isolated from a para-xylene-degrading enrichment culture.</title>
        <authorList>
            <person name="Tancsics A."/>
            <person name="Banerjee S."/>
        </authorList>
    </citation>
    <scope>NUCLEOTIDE SEQUENCE [LARGE SCALE GENOMIC DNA]</scope>
    <source>
        <strain evidence="8 9">D2P1</strain>
    </source>
</reference>
<evidence type="ECO:0000256" key="2">
    <source>
        <dbReference type="ARBA" id="ARBA00004754"/>
    </source>
</evidence>
<accession>A0A7Y8GYE2</accession>
<dbReference type="PANTHER" id="PTHR43466">
    <property type="entry name" value="2-OXO-4-HYDROXY-4-CARBOXY-5-UREIDOIMIDAZOLINE DECARBOXYLASE-RELATED"/>
    <property type="match status" value="1"/>
</dbReference>
<comment type="caution">
    <text evidence="8">The sequence shown here is derived from an EMBL/GenBank/DDBJ whole genome shotgun (WGS) entry which is preliminary data.</text>
</comment>
<dbReference type="AlphaFoldDB" id="A0A7Y8GYE2"/>
<evidence type="ECO:0000313" key="8">
    <source>
        <dbReference type="EMBL" id="NWF47170.1"/>
    </source>
</evidence>
<comment type="catalytic activity">
    <reaction evidence="1">
        <text>5-hydroxy-2-oxo-4-ureido-2,5-dihydro-1H-imidazole-5-carboxylate + H(+) = (S)-allantoin + CO2</text>
        <dbReference type="Rhea" id="RHEA:26301"/>
        <dbReference type="ChEBI" id="CHEBI:15378"/>
        <dbReference type="ChEBI" id="CHEBI:15678"/>
        <dbReference type="ChEBI" id="CHEBI:16526"/>
        <dbReference type="ChEBI" id="CHEBI:58639"/>
        <dbReference type="EC" id="4.1.1.97"/>
    </reaction>
</comment>
<evidence type="ECO:0000256" key="3">
    <source>
        <dbReference type="ARBA" id="ARBA00012257"/>
    </source>
</evidence>
<dbReference type="PANTHER" id="PTHR43466:SF1">
    <property type="entry name" value="2-OXO-4-HYDROXY-4-CARBOXY-5-UREIDOIMIDAZOLINE DECARBOXYLASE-RELATED"/>
    <property type="match status" value="1"/>
</dbReference>
<keyword evidence="4" id="KW-0659">Purine metabolism</keyword>
<evidence type="ECO:0000256" key="1">
    <source>
        <dbReference type="ARBA" id="ARBA00001163"/>
    </source>
</evidence>
<evidence type="ECO:0000256" key="5">
    <source>
        <dbReference type="ARBA" id="ARBA00022793"/>
    </source>
</evidence>
<keyword evidence="5" id="KW-0210">Decarboxylase</keyword>
<dbReference type="GO" id="GO:0019628">
    <property type="term" value="P:urate catabolic process"/>
    <property type="evidence" value="ECO:0007669"/>
    <property type="project" value="UniProtKB-UniPathway"/>
</dbReference>
<evidence type="ECO:0000259" key="7">
    <source>
        <dbReference type="Pfam" id="PF09349"/>
    </source>
</evidence>
<dbReference type="Proteomes" id="UP000545507">
    <property type="component" value="Unassembled WGS sequence"/>
</dbReference>
<evidence type="ECO:0000256" key="4">
    <source>
        <dbReference type="ARBA" id="ARBA00022631"/>
    </source>
</evidence>
<comment type="pathway">
    <text evidence="2">Purine metabolism; urate degradation; (S)-allantoin from urate: step 3/3.</text>
</comment>